<reference evidence="1" key="1">
    <citation type="journal article" date="2022" name="Int. J. Mol. Sci.">
        <title>Draft Genome of Tanacetum Coccineum: Genomic Comparison of Closely Related Tanacetum-Family Plants.</title>
        <authorList>
            <person name="Yamashiro T."/>
            <person name="Shiraishi A."/>
            <person name="Nakayama K."/>
            <person name="Satake H."/>
        </authorList>
    </citation>
    <scope>NUCLEOTIDE SEQUENCE</scope>
</reference>
<name>A0ABQ4WCI0_9ASTR</name>
<organism evidence="1 2">
    <name type="scientific">Tanacetum coccineum</name>
    <dbReference type="NCBI Taxonomy" id="301880"/>
    <lineage>
        <taxon>Eukaryota</taxon>
        <taxon>Viridiplantae</taxon>
        <taxon>Streptophyta</taxon>
        <taxon>Embryophyta</taxon>
        <taxon>Tracheophyta</taxon>
        <taxon>Spermatophyta</taxon>
        <taxon>Magnoliopsida</taxon>
        <taxon>eudicotyledons</taxon>
        <taxon>Gunneridae</taxon>
        <taxon>Pentapetalae</taxon>
        <taxon>asterids</taxon>
        <taxon>campanulids</taxon>
        <taxon>Asterales</taxon>
        <taxon>Asteraceae</taxon>
        <taxon>Asteroideae</taxon>
        <taxon>Anthemideae</taxon>
        <taxon>Anthemidinae</taxon>
        <taxon>Tanacetum</taxon>
    </lineage>
</organism>
<evidence type="ECO:0000313" key="1">
    <source>
        <dbReference type="EMBL" id="GJS50518.1"/>
    </source>
</evidence>
<proteinExistence type="predicted"/>
<comment type="caution">
    <text evidence="1">The sequence shown here is derived from an EMBL/GenBank/DDBJ whole genome shotgun (WGS) entry which is preliminary data.</text>
</comment>
<keyword evidence="2" id="KW-1185">Reference proteome</keyword>
<protein>
    <submittedName>
        <fullName evidence="1">Uncharacterized protein</fullName>
    </submittedName>
</protein>
<sequence>MGWPIRFKIATGIARGLTWLHHNNVSSSREPSTWINSLTDRIREAIMIDESLMGQGFDDEIRETLKVAEKCIRAQTNGEISMRQVYQATCAIGISSNEISVDLCMNIEAGPLVKETENSIIYLAVDHILVQGNLDVAAVLLLPRWSAGTWRTLPPYPVGFLTPLPSS</sequence>
<gene>
    <name evidence="1" type="ORF">Tco_0623880</name>
</gene>
<accession>A0ABQ4WCI0</accession>
<reference evidence="1" key="2">
    <citation type="submission" date="2022-01" db="EMBL/GenBank/DDBJ databases">
        <authorList>
            <person name="Yamashiro T."/>
            <person name="Shiraishi A."/>
            <person name="Satake H."/>
            <person name="Nakayama K."/>
        </authorList>
    </citation>
    <scope>NUCLEOTIDE SEQUENCE</scope>
</reference>
<evidence type="ECO:0000313" key="2">
    <source>
        <dbReference type="Proteomes" id="UP001151760"/>
    </source>
</evidence>
<dbReference type="EMBL" id="BQNB010008521">
    <property type="protein sequence ID" value="GJS50518.1"/>
    <property type="molecule type" value="Genomic_DNA"/>
</dbReference>
<dbReference type="Proteomes" id="UP001151760">
    <property type="component" value="Unassembled WGS sequence"/>
</dbReference>